<feature type="domain" description="Xylose isomerase-like TIM barrel" evidence="2">
    <location>
        <begin position="23"/>
        <end position="274"/>
    </location>
</feature>
<sequence>MAVKILLDPSMYHPHLSVAQECRKAADLGYEYLELSPRADFHEWHHYPKVDTALIAEVKTAMAETGVKIWTFNPVYNWSSPDEADRRHAVRCLRRLLQIANELEVPLIATEFSGDPNQPLKSEAAFYASIEELIPDFEQYGIECTIEAHPYDFVEENSRAVQIVRGVDRDWLNYEFCCPHAFHLGQGSTDVRSMLAYAGPRLKHVHIADVFNHLANVGNRYIVNPPGVDARIHQHNEIGNGEIPWDDVFGYLRETDYDGPVSVCVFGWEEHADEIHVRMRERIESELRR</sequence>
<gene>
    <name evidence="3" type="ORF">GCM10025883_37560</name>
</gene>
<evidence type="ECO:0000256" key="1">
    <source>
        <dbReference type="ARBA" id="ARBA00023277"/>
    </source>
</evidence>
<keyword evidence="1" id="KW-0119">Carbohydrate metabolism</keyword>
<dbReference type="InterPro" id="IPR013022">
    <property type="entry name" value="Xyl_isomerase-like_TIM-brl"/>
</dbReference>
<dbReference type="PANTHER" id="PTHR12110">
    <property type="entry name" value="HYDROXYPYRUVATE ISOMERASE"/>
    <property type="match status" value="1"/>
</dbReference>
<reference evidence="4" key="1">
    <citation type="journal article" date="2019" name="Int. J. Syst. Evol. Microbiol.">
        <title>The Global Catalogue of Microorganisms (GCM) 10K type strain sequencing project: providing services to taxonomists for standard genome sequencing and annotation.</title>
        <authorList>
            <consortium name="The Broad Institute Genomics Platform"/>
            <consortium name="The Broad Institute Genome Sequencing Center for Infectious Disease"/>
            <person name="Wu L."/>
            <person name="Ma J."/>
        </authorList>
    </citation>
    <scope>NUCLEOTIDE SEQUENCE [LARGE SCALE GENOMIC DNA]</scope>
    <source>
        <strain evidence="4">NBRC 113072</strain>
    </source>
</reference>
<dbReference type="Pfam" id="PF01261">
    <property type="entry name" value="AP_endonuc_2"/>
    <property type="match status" value="1"/>
</dbReference>
<organism evidence="3 4">
    <name type="scientific">Mobilicoccus caccae</name>
    <dbReference type="NCBI Taxonomy" id="1859295"/>
    <lineage>
        <taxon>Bacteria</taxon>
        <taxon>Bacillati</taxon>
        <taxon>Actinomycetota</taxon>
        <taxon>Actinomycetes</taxon>
        <taxon>Micrococcales</taxon>
        <taxon>Dermatophilaceae</taxon>
        <taxon>Mobilicoccus</taxon>
    </lineage>
</organism>
<evidence type="ECO:0000313" key="4">
    <source>
        <dbReference type="Proteomes" id="UP001157126"/>
    </source>
</evidence>
<comment type="caution">
    <text evidence="3">The sequence shown here is derived from an EMBL/GenBank/DDBJ whole genome shotgun (WGS) entry which is preliminary data.</text>
</comment>
<name>A0ABQ6IVR5_9MICO</name>
<dbReference type="EMBL" id="BSUO01000001">
    <property type="protein sequence ID" value="GMA41711.1"/>
    <property type="molecule type" value="Genomic_DNA"/>
</dbReference>
<dbReference type="InterPro" id="IPR050312">
    <property type="entry name" value="IolE/XylAMocC-like"/>
</dbReference>
<proteinExistence type="predicted"/>
<dbReference type="SUPFAM" id="SSF51658">
    <property type="entry name" value="Xylose isomerase-like"/>
    <property type="match status" value="1"/>
</dbReference>
<evidence type="ECO:0000259" key="2">
    <source>
        <dbReference type="Pfam" id="PF01261"/>
    </source>
</evidence>
<protein>
    <submittedName>
        <fullName evidence="3">Protein iolH</fullName>
    </submittedName>
</protein>
<dbReference type="Proteomes" id="UP001157126">
    <property type="component" value="Unassembled WGS sequence"/>
</dbReference>
<dbReference type="InterPro" id="IPR036237">
    <property type="entry name" value="Xyl_isomerase-like_sf"/>
</dbReference>
<keyword evidence="4" id="KW-1185">Reference proteome</keyword>
<evidence type="ECO:0000313" key="3">
    <source>
        <dbReference type="EMBL" id="GMA41711.1"/>
    </source>
</evidence>
<dbReference type="Gene3D" id="3.20.20.150">
    <property type="entry name" value="Divalent-metal-dependent TIM barrel enzymes"/>
    <property type="match status" value="1"/>
</dbReference>
<dbReference type="RefSeq" id="WP_284305235.1">
    <property type="nucleotide sequence ID" value="NZ_BSUO01000001.1"/>
</dbReference>
<dbReference type="PANTHER" id="PTHR12110:SF21">
    <property type="entry name" value="XYLOSE ISOMERASE-LIKE TIM BARREL DOMAIN-CONTAINING PROTEIN"/>
    <property type="match status" value="1"/>
</dbReference>
<accession>A0ABQ6IVR5</accession>